<feature type="compositionally biased region" description="Low complexity" evidence="2">
    <location>
        <begin position="1068"/>
        <end position="1086"/>
    </location>
</feature>
<dbReference type="InterPro" id="IPR052797">
    <property type="entry name" value="RegFact_GeneExpr_CellDeath"/>
</dbReference>
<feature type="region of interest" description="Disordered" evidence="2">
    <location>
        <begin position="642"/>
        <end position="689"/>
    </location>
</feature>
<dbReference type="PROSITE" id="PS00028">
    <property type="entry name" value="ZINC_FINGER_C2H2_1"/>
    <property type="match status" value="5"/>
</dbReference>
<dbReference type="InterPro" id="IPR013087">
    <property type="entry name" value="Znf_C2H2_type"/>
</dbReference>
<keyword evidence="1" id="KW-0863">Zinc-finger</keyword>
<keyword evidence="1" id="KW-0862">Zinc</keyword>
<dbReference type="SMART" id="SM00355">
    <property type="entry name" value="ZnF_C2H2"/>
    <property type="match status" value="7"/>
</dbReference>
<organism evidence="4">
    <name type="scientific">Heligmosomoides polygyrus</name>
    <name type="common">Parasitic roundworm</name>
    <dbReference type="NCBI Taxonomy" id="6339"/>
    <lineage>
        <taxon>Eukaryota</taxon>
        <taxon>Metazoa</taxon>
        <taxon>Ecdysozoa</taxon>
        <taxon>Nematoda</taxon>
        <taxon>Chromadorea</taxon>
        <taxon>Rhabditida</taxon>
        <taxon>Rhabditina</taxon>
        <taxon>Rhabditomorpha</taxon>
        <taxon>Strongyloidea</taxon>
        <taxon>Heligmosomidae</taxon>
        <taxon>Heligmosomoides</taxon>
    </lineage>
</organism>
<dbReference type="GO" id="GO:0008270">
    <property type="term" value="F:zinc ion binding"/>
    <property type="evidence" value="ECO:0007669"/>
    <property type="project" value="UniProtKB-KW"/>
</dbReference>
<dbReference type="Gene3D" id="3.30.160.60">
    <property type="entry name" value="Classic Zinc Finger"/>
    <property type="match status" value="1"/>
</dbReference>
<feature type="compositionally biased region" description="Basic and acidic residues" evidence="2">
    <location>
        <begin position="721"/>
        <end position="740"/>
    </location>
</feature>
<dbReference type="WBParaSite" id="HPBE_0001072001-mRNA-1">
    <property type="protein sequence ID" value="HPBE_0001072001-mRNA-1"/>
    <property type="gene ID" value="HPBE_0001072001"/>
</dbReference>
<evidence type="ECO:0000259" key="3">
    <source>
        <dbReference type="PROSITE" id="PS50157"/>
    </source>
</evidence>
<dbReference type="EMBL" id="UZAH01026857">
    <property type="protein sequence ID" value="VDO86117.1"/>
    <property type="molecule type" value="Genomic_DNA"/>
</dbReference>
<keyword evidence="1" id="KW-0479">Metal-binding</keyword>
<dbReference type="PANTHER" id="PTHR33936">
    <property type="entry name" value="PROTEIN CBG17840"/>
    <property type="match status" value="1"/>
</dbReference>
<accession>A0A3P7ZPK5</accession>
<feature type="region of interest" description="Disordered" evidence="2">
    <location>
        <begin position="1064"/>
        <end position="1088"/>
    </location>
</feature>
<protein>
    <submittedName>
        <fullName evidence="6">C2H2-type domain-containing protein</fullName>
    </submittedName>
</protein>
<feature type="compositionally biased region" description="Basic and acidic residues" evidence="2">
    <location>
        <begin position="1423"/>
        <end position="1449"/>
    </location>
</feature>
<feature type="region of interest" description="Disordered" evidence="2">
    <location>
        <begin position="993"/>
        <end position="1019"/>
    </location>
</feature>
<reference evidence="6" key="2">
    <citation type="submission" date="2019-09" db="UniProtKB">
        <authorList>
            <consortium name="WormBaseParasite"/>
        </authorList>
    </citation>
    <scope>IDENTIFICATION</scope>
</reference>
<feature type="region of interest" description="Disordered" evidence="2">
    <location>
        <begin position="310"/>
        <end position="334"/>
    </location>
</feature>
<sequence length="1552" mass="176080">MPVATVVLVVLVAPVGCSYFAGAAIAARASFSSVSPLPSRGMKALSLSLLSPILTRQWSQASAISNNGPDTSASPKQEELSSAAALLDVLGIPTVADEHHEVVIENYPEVCPDCDMGFGNITDLLVHANEMHEFKGVIKQEIFSSYSAFERWKEEMEKEHCTHWIRRGERAVHMVFYAHLRPRTRVIKRKLKVTEALHKSCTSFMNVKRYLKTGVTSVEYCLEHFGHKKLPHRPPLPWSIKVKIAEMLTEGLQCAEIVRHFQVEDEDTPEWQHAVITRDVKGVAEELKSNPELFKTEEECTDPDLCFMSESSSTESSTPMGFCKEEPGSSTTTTIKAEPTVDESSMFKNSIKQEPGSTTSMSEPFTKIEPMDSSVEGEPPCNGGIRAFTLSVAPDGKGFALVDQPLEHCNCEHCGLILPNQKDLRRHLLEVHGFPEEVVEHQKNTVENLPQSCPACDVRPKDVVDLIHHANEVHEFDGMIKQEVFPSYSAFEQWKEEIEEEHNTHWIRRSERTEHGMYYAQFRCQRRRIKKRKHDTKAEHRSCTSFINVTRELTSGAANVEYCLEHFGHEQEPQKPWLRWSVKLEIAEMLKLGLPVAEIVRVLQNEKDGALEGRYSVTVKDVRSVAAKLKVDPGMFETKGNIDTEVRFKTESDPAESSPKEEPSSLSPSFAESSMRRGLSPIGTTSPEALFETGHSSAEYSVCGRSIKEEPESAANLLDEPSTRREPVLAEPKSPSDDGVRAFILTTMPDEKGSSSTSHCECERCGLTLYNQEDLNSHLRDVHGDPIEVVRQSENAIEIIPEFCPVCDMAFENVTDLLVHAVEFHEFSGTIKQEEFPSHSAFERWKKDMEEDYNSHWLRRSERTEDNVYYRQLRCHRRKSTKRKLDTSSKAVQKSCTSFMNVKRYLTSGVTSVEYCLEHFGHEQEPPKPQLPWSVKLEIAEMLKLGLPAPEIVRILQNENGGAVEQQHSVTVRDVRSVAAVLKAEPEVFGMKRSPSPELFPNTRQEFAPKPCPNTRPEFAESSMSEASVIRFKQEPDTMPTLASILEPSPPESAMPAMFIKQEPGTLPTSTFKTEPSSSESSVPKISIKEEPISAMSLLAQPSTRSSNNEHCKSARSGPTLSSEEDQKSHQDMVQGGSYEVTLQQGSATENLPELCPACEMRFENVTDLVMHANEVHQFGGVVKQDEFQSYCAFERWKEEMEEELNTQWVRRSCRTLNMVYSAQMRCYRPRRIKKRTPYRSAKPVQRSCTSFINVKRYLTSDITCVEYCLEHFGHEKAAQKPRLRWSVKLKIAEMLRQGLPVDMIVRVVQVENDGTLKPHYTVTEKDVKSVGTLLKEDPEMFGYVGTGRFRPNFAQEGWVLITSVQAVPQNMPIRPSTFNVPPGIHSEAFLTSTYRNLLYSSVIQKKCQIRDQHASYSNIDQYKGKRSDPKPTFDEERNSGHDEAHTCRYDVTPPPVTVAQPQTTVVRNLPELCPACDTRLKNLTELAKHASELHEFDGTVKQEVFSSYTAFERWKEELEEKLNTHWVRRRWRTLNKMFYCQLRCPGFVFQM</sequence>
<evidence type="ECO:0000256" key="1">
    <source>
        <dbReference type="PROSITE-ProRule" id="PRU00042"/>
    </source>
</evidence>
<evidence type="ECO:0000256" key="2">
    <source>
        <dbReference type="SAM" id="MobiDB-lite"/>
    </source>
</evidence>
<gene>
    <name evidence="4" type="ORF">HPBE_LOCUS10721</name>
</gene>
<dbReference type="OrthoDB" id="6759341at2759"/>
<proteinExistence type="predicted"/>
<dbReference type="PANTHER" id="PTHR33936:SF24">
    <property type="entry name" value="C2H2-TYPE DOMAIN-CONTAINING PROTEIN"/>
    <property type="match status" value="1"/>
</dbReference>
<keyword evidence="5" id="KW-1185">Reference proteome</keyword>
<feature type="region of interest" description="Disordered" evidence="2">
    <location>
        <begin position="1100"/>
        <end position="1134"/>
    </location>
</feature>
<feature type="region of interest" description="Disordered" evidence="2">
    <location>
        <begin position="1419"/>
        <end position="1454"/>
    </location>
</feature>
<feature type="domain" description="C2H2-type" evidence="3">
    <location>
        <begin position="760"/>
        <end position="783"/>
    </location>
</feature>
<feature type="compositionally biased region" description="Basic and acidic residues" evidence="2">
    <location>
        <begin position="642"/>
        <end position="663"/>
    </location>
</feature>
<evidence type="ECO:0000313" key="4">
    <source>
        <dbReference type="EMBL" id="VDO86117.1"/>
    </source>
</evidence>
<evidence type="ECO:0000313" key="6">
    <source>
        <dbReference type="WBParaSite" id="HPBE_0001072001-mRNA-1"/>
    </source>
</evidence>
<feature type="compositionally biased region" description="Low complexity" evidence="2">
    <location>
        <begin position="664"/>
        <end position="673"/>
    </location>
</feature>
<feature type="region of interest" description="Disordered" evidence="2">
    <location>
        <begin position="711"/>
        <end position="741"/>
    </location>
</feature>
<dbReference type="Proteomes" id="UP000050761">
    <property type="component" value="Unassembled WGS sequence"/>
</dbReference>
<reference evidence="4 5" key="1">
    <citation type="submission" date="2018-11" db="EMBL/GenBank/DDBJ databases">
        <authorList>
            <consortium name="Pathogen Informatics"/>
        </authorList>
    </citation>
    <scope>NUCLEOTIDE SEQUENCE [LARGE SCALE GENOMIC DNA]</scope>
</reference>
<dbReference type="PROSITE" id="PS50157">
    <property type="entry name" value="ZINC_FINGER_C2H2_2"/>
    <property type="match status" value="1"/>
</dbReference>
<evidence type="ECO:0000313" key="5">
    <source>
        <dbReference type="Proteomes" id="UP000050761"/>
    </source>
</evidence>
<name>A0A3P7ZPK5_HELPZ</name>